<evidence type="ECO:0000313" key="4">
    <source>
        <dbReference type="EMBL" id="KAA5384569.1"/>
    </source>
</evidence>
<dbReference type="EMBL" id="JAHOAX010000009">
    <property type="protein sequence ID" value="MBV3123823.1"/>
    <property type="molecule type" value="Genomic_DNA"/>
</dbReference>
<evidence type="ECO:0000313" key="10">
    <source>
        <dbReference type="EMBL" id="TDB06179.1"/>
    </source>
</evidence>
<dbReference type="EMBL" id="SLTX01000001">
    <property type="protein sequence ID" value="TDB06179.1"/>
    <property type="molecule type" value="Genomic_DNA"/>
</dbReference>
<reference evidence="2" key="6">
    <citation type="submission" date="2022-01" db="EMBL/GenBank/DDBJ databases">
        <title>Novel bile acid biosynthetic pathways are enriched in the microbiome of centenarians.</title>
        <authorList>
            <person name="Sato Y."/>
            <person name="Atarashi K."/>
            <person name="Plichta R.D."/>
            <person name="Arai Y."/>
            <person name="Sasajima S."/>
            <person name="Kearney M.S."/>
            <person name="Suda W."/>
            <person name="Takeshita K."/>
            <person name="Sasaki T."/>
            <person name="Okamoto S."/>
            <person name="Skelly N.A."/>
            <person name="Okamura Y."/>
            <person name="Vlamakis H."/>
            <person name="Li Y."/>
            <person name="Tanoue T."/>
            <person name="Takei H."/>
            <person name="Nittono H."/>
            <person name="Narushima S."/>
            <person name="Irie J."/>
            <person name="Itoh H."/>
            <person name="Moriya K."/>
            <person name="Sugiura Y."/>
            <person name="Suematsu M."/>
            <person name="Moritoki N."/>
            <person name="Shibata S."/>
            <person name="Littman R.D."/>
            <person name="Fischbach A.M."/>
            <person name="Uwamino Y."/>
            <person name="Inoue T."/>
            <person name="Honda A."/>
            <person name="Hattori M."/>
            <person name="Murai T."/>
            <person name="Xavier J.R."/>
            <person name="Hirose N."/>
            <person name="Honda K."/>
        </authorList>
    </citation>
    <scope>NUCLEOTIDE SEQUENCE</scope>
    <source>
        <strain evidence="2">CE91-St7</strain>
    </source>
</reference>
<reference evidence="6" key="8">
    <citation type="submission" date="2023-10" db="EMBL/GenBank/DDBJ databases">
        <title>Genome of Potential pathogenic bacteria in Crohn's disease.</title>
        <authorList>
            <person name="Rodriguez-Palacios A."/>
        </authorList>
    </citation>
    <scope>NUCLEOTIDE SEQUENCE</scope>
    <source>
        <strain evidence="6">CavFT-hAR62</strain>
    </source>
</reference>
<dbReference type="EMBL" id="SLTU01000002">
    <property type="protein sequence ID" value="TDA72716.1"/>
    <property type="molecule type" value="Genomic_DNA"/>
</dbReference>
<name>A0A076IJW5_9BACT</name>
<dbReference type="EMBL" id="QRZL01000007">
    <property type="protein sequence ID" value="RGV77941.1"/>
    <property type="molecule type" value="Genomic_DNA"/>
</dbReference>
<reference evidence="11" key="7">
    <citation type="journal article" date="2023" name="Nat. Commun.">
        <title>Identification of a novel Human Milk Oligosaccharides utilization cluster in the infant gut commensal Bacteroides dorei.</title>
        <authorList>
            <person name="Kijner S."/>
            <person name="Ennis D."/>
            <person name="Shmorak S."/>
            <person name="Florentin A."/>
            <person name="Yassour M."/>
        </authorList>
    </citation>
    <scope>NUCLEOTIDE SEQUENCE</scope>
    <source>
        <strain evidence="11">2</strain>
    </source>
</reference>
<evidence type="ECO:0000313" key="14">
    <source>
        <dbReference type="Proteomes" id="UP000294834"/>
    </source>
</evidence>
<evidence type="ECO:0000313" key="9">
    <source>
        <dbReference type="EMBL" id="TDA72716.1"/>
    </source>
</evidence>
<dbReference type="Pfam" id="PF13568">
    <property type="entry name" value="OMP_b-brl_2"/>
    <property type="match status" value="1"/>
</dbReference>
<feature type="domain" description="Outer membrane protein beta-barrel" evidence="1">
    <location>
        <begin position="2"/>
        <end position="97"/>
    </location>
</feature>
<evidence type="ECO:0000313" key="5">
    <source>
        <dbReference type="EMBL" id="MBV3123823.1"/>
    </source>
</evidence>
<dbReference type="Proteomes" id="UP000283678">
    <property type="component" value="Unassembled WGS sequence"/>
</dbReference>
<evidence type="ECO:0000313" key="11">
    <source>
        <dbReference type="EMBL" id="WHX10685.1"/>
    </source>
</evidence>
<dbReference type="GeneID" id="93445350"/>
<dbReference type="Proteomes" id="UP001177934">
    <property type="component" value="Chromosome"/>
</dbReference>
<evidence type="ECO:0000313" key="6">
    <source>
        <dbReference type="EMBL" id="MDU0270377.1"/>
    </source>
</evidence>
<evidence type="ECO:0000259" key="1">
    <source>
        <dbReference type="Pfam" id="PF13568"/>
    </source>
</evidence>
<evidence type="ECO:0000313" key="3">
    <source>
        <dbReference type="EMBL" id="KAA5320773.1"/>
    </source>
</evidence>
<reference evidence="13 14" key="3">
    <citation type="journal article" date="2019" name="Nat. Microbiol.">
        <title>Genomic variation and strain-specific functional adaptation in the human gut microbiome during early life.</title>
        <authorList>
            <person name="Vatanen T."/>
            <person name="Plichta D.R."/>
            <person name="Somani J."/>
            <person name="Munch P.C."/>
            <person name="Arthur T.D."/>
            <person name="Hall A.B."/>
            <person name="Rudolf S."/>
            <person name="Oakeley E.J."/>
            <person name="Ke X."/>
            <person name="Young R.A."/>
            <person name="Haiser H.J."/>
            <person name="Kolde R."/>
            <person name="Yassour M."/>
            <person name="Luopajarvi K."/>
            <person name="Siljander H."/>
            <person name="Virtanen S.M."/>
            <person name="Ilonen J."/>
            <person name="Uibo R."/>
            <person name="Tillmann V."/>
            <person name="Mokurov S."/>
            <person name="Dorshakova N."/>
            <person name="Porter J.A."/>
            <person name="McHardy A.C."/>
            <person name="Lahdesmaki H."/>
            <person name="Vlamakis H."/>
            <person name="Huttenhower C."/>
            <person name="Knip M."/>
            <person name="Xavier R.J."/>
        </authorList>
    </citation>
    <scope>NUCLEOTIDE SEQUENCE [LARGE SCALE GENOMIC DNA]</scope>
    <source>
        <strain evidence="9 13">RJX1047</strain>
        <strain evidence="10 14">RJX1052</strain>
    </source>
</reference>
<evidence type="ECO:0000313" key="15">
    <source>
        <dbReference type="Proteomes" id="UP000347681"/>
    </source>
</evidence>
<evidence type="ECO:0000313" key="17">
    <source>
        <dbReference type="Proteomes" id="UP000500949"/>
    </source>
</evidence>
<organism evidence="8 12">
    <name type="scientific">Phocaeicola dorei</name>
    <dbReference type="NCBI Taxonomy" id="357276"/>
    <lineage>
        <taxon>Bacteria</taxon>
        <taxon>Pseudomonadati</taxon>
        <taxon>Bacteroidota</taxon>
        <taxon>Bacteroidia</taxon>
        <taxon>Bacteroidales</taxon>
        <taxon>Bacteroidaceae</taxon>
        <taxon>Phocaeicola</taxon>
    </lineage>
</organism>
<dbReference type="Proteomes" id="UP000500949">
    <property type="component" value="Chromosome"/>
</dbReference>
<dbReference type="Proteomes" id="UP000294834">
    <property type="component" value="Unassembled WGS sequence"/>
</dbReference>
<evidence type="ECO:0000313" key="2">
    <source>
        <dbReference type="EMBL" id="GKH80844.1"/>
    </source>
</evidence>
<evidence type="ECO:0000313" key="12">
    <source>
        <dbReference type="Proteomes" id="UP000283678"/>
    </source>
</evidence>
<evidence type="ECO:0000313" key="8">
    <source>
        <dbReference type="EMBL" id="RGV77941.1"/>
    </source>
</evidence>
<dbReference type="EMBL" id="VVZV01000008">
    <property type="protein sequence ID" value="KAA5320773.1"/>
    <property type="molecule type" value="Genomic_DNA"/>
</dbReference>
<sequence>MGVMLTNKNWETPYYAHIGDKDKLGNMWSANLHYLNIPIHIGYMMPVSKKISLFMNAGPYWGVGLFGKYTMTSGDKDTTIAENIFKDYLKRFDCGIGWNRY</sequence>
<dbReference type="EMBL" id="VVZB01000003">
    <property type="protein sequence ID" value="KAA5384569.1"/>
    <property type="molecule type" value="Genomic_DNA"/>
</dbReference>
<accession>A0A076IJW5</accession>
<dbReference type="EMBL" id="BQOB01000001">
    <property type="protein sequence ID" value="GKH80844.1"/>
    <property type="molecule type" value="Genomic_DNA"/>
</dbReference>
<evidence type="ECO:0000313" key="16">
    <source>
        <dbReference type="Proteomes" id="UP000481700"/>
    </source>
</evidence>
<dbReference type="InterPro" id="IPR025665">
    <property type="entry name" value="Beta-barrel_OMP_2"/>
</dbReference>
<dbReference type="Proteomes" id="UP001181086">
    <property type="component" value="Unassembled WGS sequence"/>
</dbReference>
<dbReference type="EMBL" id="CP046176">
    <property type="protein sequence ID" value="QJR75149.1"/>
    <property type="molecule type" value="Genomic_DNA"/>
</dbReference>
<dbReference type="KEGG" id="bdh:GV66_07750"/>
<dbReference type="Proteomes" id="UP000347681">
    <property type="component" value="Unassembled WGS sequence"/>
</dbReference>
<dbReference type="KEGG" id="bdo:EL88_02120"/>
<dbReference type="Proteomes" id="UP000481700">
    <property type="component" value="Unassembled WGS sequence"/>
</dbReference>
<protein>
    <submittedName>
        <fullName evidence="6">Outer membrane beta-barrel protein</fullName>
    </submittedName>
    <submittedName>
        <fullName evidence="3">PorT family protein</fullName>
    </submittedName>
</protein>
<evidence type="ECO:0000313" key="7">
    <source>
        <dbReference type="EMBL" id="QJR75149.1"/>
    </source>
</evidence>
<dbReference type="EMBL" id="JAWDEV010000010">
    <property type="protein sequence ID" value="MDU0270377.1"/>
    <property type="molecule type" value="Genomic_DNA"/>
</dbReference>
<dbReference type="EMBL" id="CP126056">
    <property type="protein sequence ID" value="WHX10685.1"/>
    <property type="molecule type" value="Genomic_DNA"/>
</dbReference>
<dbReference type="Proteomes" id="UP001055104">
    <property type="component" value="Unassembled WGS sequence"/>
</dbReference>
<dbReference type="AlphaFoldDB" id="A0A076IJW5"/>
<reference evidence="5" key="5">
    <citation type="submission" date="2021-06" db="EMBL/GenBank/DDBJ databases">
        <title>Collection of gut derived symbiotic bacterial strains cultured from healthy donors.</title>
        <authorList>
            <person name="Lin H."/>
            <person name="Littmann E."/>
            <person name="Pamer E.G."/>
        </authorList>
    </citation>
    <scope>NUCLEOTIDE SEQUENCE</scope>
    <source>
        <strain evidence="5">MSK.5.10</strain>
    </source>
</reference>
<reference evidence="7 17" key="4">
    <citation type="submission" date="2019-11" db="EMBL/GenBank/DDBJ databases">
        <title>Complete genome sequence of Bacteroides dorei DSM 17855.</title>
        <authorList>
            <person name="Russell J.T."/>
        </authorList>
    </citation>
    <scope>NUCLEOTIDE SEQUENCE [LARGE SCALE GENOMIC DNA]</scope>
    <source>
        <strain evidence="7 17">DSM 17855</strain>
    </source>
</reference>
<reference evidence="15 16" key="2">
    <citation type="journal article" date="2019" name="Nat. Med.">
        <title>A library of human gut bacterial isolates paired with longitudinal multiomics data enables mechanistic microbiome research.</title>
        <authorList>
            <person name="Poyet M."/>
            <person name="Groussin M."/>
            <person name="Gibbons S.M."/>
            <person name="Avila-Pacheco J."/>
            <person name="Jiang X."/>
            <person name="Kearney S.M."/>
            <person name="Perrotta A.R."/>
            <person name="Berdy B."/>
            <person name="Zhao S."/>
            <person name="Lieberman T.D."/>
            <person name="Swanson P.K."/>
            <person name="Smith M."/>
            <person name="Roesemann S."/>
            <person name="Alexander J.E."/>
            <person name="Rich S.A."/>
            <person name="Livny J."/>
            <person name="Vlamakis H."/>
            <person name="Clish C."/>
            <person name="Bullock K."/>
            <person name="Deik A."/>
            <person name="Scott J."/>
            <person name="Pierce K.A."/>
            <person name="Xavier R.J."/>
            <person name="Alm E.J."/>
        </authorList>
    </citation>
    <scope>NUCLEOTIDE SEQUENCE [LARGE SCALE GENOMIC DNA]</scope>
    <source>
        <strain evidence="3 16">BIOML-A25</strain>
        <strain evidence="4 15">BIOML-A5</strain>
    </source>
</reference>
<reference evidence="8 12" key="1">
    <citation type="submission" date="2018-08" db="EMBL/GenBank/DDBJ databases">
        <title>A genome reference for cultivated species of the human gut microbiota.</title>
        <authorList>
            <person name="Zou Y."/>
            <person name="Xue W."/>
            <person name="Luo G."/>
        </authorList>
    </citation>
    <scope>NUCLEOTIDE SEQUENCE [LARGE SCALE GENOMIC DNA]</scope>
    <source>
        <strain evidence="8 12">AF14-1AC</strain>
    </source>
</reference>
<proteinExistence type="predicted"/>
<gene>
    <name evidence="2" type="ORF">CE91St7_17280</name>
    <name evidence="8" type="ORF">DWW04_08380</name>
    <name evidence="9" type="ORF">E1I98_14860</name>
    <name evidence="10" type="ORF">E1J06_01475</name>
    <name evidence="4" type="ORF">F2Y61_09945</name>
    <name evidence="3" type="ORF">F2Z07_08735</name>
    <name evidence="7" type="ORF">GKD17_01495</name>
    <name evidence="5" type="ORF">KSU80_11615</name>
    <name evidence="11" type="ORF">QNN11_04205</name>
    <name evidence="6" type="ORF">RVH45_10815</name>
</gene>
<dbReference type="RefSeq" id="WP_007842099.1">
    <property type="nucleotide sequence ID" value="NZ_BAABYF010000001.1"/>
</dbReference>
<evidence type="ECO:0000313" key="13">
    <source>
        <dbReference type="Proteomes" id="UP000294527"/>
    </source>
</evidence>
<dbReference type="Proteomes" id="UP000294527">
    <property type="component" value="Unassembled WGS sequence"/>
</dbReference>
<dbReference type="Proteomes" id="UP000777173">
    <property type="component" value="Unassembled WGS sequence"/>
</dbReference>